<dbReference type="GO" id="GO:0032259">
    <property type="term" value="P:methylation"/>
    <property type="evidence" value="ECO:0007669"/>
    <property type="project" value="UniProtKB-KW"/>
</dbReference>
<dbReference type="RefSeq" id="WP_275087849.1">
    <property type="nucleotide sequence ID" value="NZ_CP119078.1"/>
</dbReference>
<reference evidence="2 3" key="1">
    <citation type="submission" date="2023-02" db="EMBL/GenBank/DDBJ databases">
        <title>Genome Sequence of L. cardiaca H63T.</title>
        <authorList>
            <person name="Lopez A.E."/>
            <person name="Cianciotto N.P."/>
        </authorList>
    </citation>
    <scope>NUCLEOTIDE SEQUENCE [LARGE SCALE GENOMIC DNA]</scope>
    <source>
        <strain evidence="2 3">H63</strain>
    </source>
</reference>
<evidence type="ECO:0000259" key="1">
    <source>
        <dbReference type="Pfam" id="PF13649"/>
    </source>
</evidence>
<organism evidence="2 3">
    <name type="scientific">Legionella cardiaca</name>
    <dbReference type="NCBI Taxonomy" id="1071983"/>
    <lineage>
        <taxon>Bacteria</taxon>
        <taxon>Pseudomonadati</taxon>
        <taxon>Pseudomonadota</taxon>
        <taxon>Gammaproteobacteria</taxon>
        <taxon>Legionellales</taxon>
        <taxon>Legionellaceae</taxon>
        <taxon>Legionella</taxon>
    </lineage>
</organism>
<name>A0ABY8AR72_9GAMM</name>
<sequence>MRKNINTYLNLCTQVYDLSKPNPPQDAYDFYLSYAKQTNGSILEPMCGSGGYLLPMVADGFNIEGFDASISMLEALKVKAEAKNLNPHTWHGFIEDFNQPKKYKLIFIPSGSFGLITELSDIKKALKIIYEHLDESGFFVFEAETLNAVPDELGIWRGSRWQRPDGKIILLSQLAMLDGEICCSIGKYELVDGNEVIQTEIEEYKIRIYHEPNFLINLLTEAGFSQVRLIKAFDREASPDETDESIIFECKK</sequence>
<protein>
    <submittedName>
        <fullName evidence="2">Class I SAM-dependent methyltransferase</fullName>
    </submittedName>
</protein>
<dbReference type="InterPro" id="IPR029063">
    <property type="entry name" value="SAM-dependent_MTases_sf"/>
</dbReference>
<dbReference type="CDD" id="cd02440">
    <property type="entry name" value="AdoMet_MTases"/>
    <property type="match status" value="1"/>
</dbReference>
<keyword evidence="3" id="KW-1185">Reference proteome</keyword>
<proteinExistence type="predicted"/>
<dbReference type="SUPFAM" id="SSF53335">
    <property type="entry name" value="S-adenosyl-L-methionine-dependent methyltransferases"/>
    <property type="match status" value="1"/>
</dbReference>
<dbReference type="EMBL" id="CP119078">
    <property type="protein sequence ID" value="WED42025.1"/>
    <property type="molecule type" value="Genomic_DNA"/>
</dbReference>
<dbReference type="Gene3D" id="3.40.50.150">
    <property type="entry name" value="Vaccinia Virus protein VP39"/>
    <property type="match status" value="1"/>
</dbReference>
<dbReference type="Pfam" id="PF13649">
    <property type="entry name" value="Methyltransf_25"/>
    <property type="match status" value="1"/>
</dbReference>
<dbReference type="Proteomes" id="UP001222087">
    <property type="component" value="Chromosome"/>
</dbReference>
<evidence type="ECO:0000313" key="3">
    <source>
        <dbReference type="Proteomes" id="UP001222087"/>
    </source>
</evidence>
<accession>A0ABY8AR72</accession>
<dbReference type="InterPro" id="IPR041698">
    <property type="entry name" value="Methyltransf_25"/>
</dbReference>
<keyword evidence="2" id="KW-0808">Transferase</keyword>
<dbReference type="GO" id="GO:0008168">
    <property type="term" value="F:methyltransferase activity"/>
    <property type="evidence" value="ECO:0007669"/>
    <property type="project" value="UniProtKB-KW"/>
</dbReference>
<gene>
    <name evidence="2" type="ORF">PXX05_08775</name>
</gene>
<dbReference type="Gene3D" id="2.20.25.110">
    <property type="entry name" value="S-adenosyl-L-methionine-dependent methyltransferases"/>
    <property type="match status" value="1"/>
</dbReference>
<keyword evidence="2" id="KW-0489">Methyltransferase</keyword>
<feature type="domain" description="Methyltransferase" evidence="1">
    <location>
        <begin position="42"/>
        <end position="137"/>
    </location>
</feature>
<evidence type="ECO:0000313" key="2">
    <source>
        <dbReference type="EMBL" id="WED42025.1"/>
    </source>
</evidence>